<proteinExistence type="predicted"/>
<reference evidence="2" key="1">
    <citation type="submission" date="2013-01" db="EMBL/GenBank/DDBJ databases">
        <title>Draft Genome Sequence of a Mulberry Tree, Morus notabilis C.K. Schneid.</title>
        <authorList>
            <person name="He N."/>
            <person name="Zhao S."/>
        </authorList>
    </citation>
    <scope>NUCLEOTIDE SEQUENCE</scope>
</reference>
<organism evidence="1 2">
    <name type="scientific">Morus notabilis</name>
    <dbReference type="NCBI Taxonomy" id="981085"/>
    <lineage>
        <taxon>Eukaryota</taxon>
        <taxon>Viridiplantae</taxon>
        <taxon>Streptophyta</taxon>
        <taxon>Embryophyta</taxon>
        <taxon>Tracheophyta</taxon>
        <taxon>Spermatophyta</taxon>
        <taxon>Magnoliopsida</taxon>
        <taxon>eudicotyledons</taxon>
        <taxon>Gunneridae</taxon>
        <taxon>Pentapetalae</taxon>
        <taxon>rosids</taxon>
        <taxon>fabids</taxon>
        <taxon>Rosales</taxon>
        <taxon>Moraceae</taxon>
        <taxon>Moreae</taxon>
        <taxon>Morus</taxon>
    </lineage>
</organism>
<evidence type="ECO:0000313" key="1">
    <source>
        <dbReference type="EMBL" id="EXB39011.1"/>
    </source>
</evidence>
<keyword evidence="2" id="KW-1185">Reference proteome</keyword>
<name>W9QV08_9ROSA</name>
<dbReference type="EMBL" id="KE343705">
    <property type="protein sequence ID" value="EXB39011.1"/>
    <property type="molecule type" value="Genomic_DNA"/>
</dbReference>
<gene>
    <name evidence="1" type="ORF">L484_011170</name>
</gene>
<dbReference type="AlphaFoldDB" id="W9QV08"/>
<evidence type="ECO:0000313" key="2">
    <source>
        <dbReference type="Proteomes" id="UP000030645"/>
    </source>
</evidence>
<sequence>MADDVLRIRHGEISFSANSSDQIAAMTMRRRRCRDANQILDRVAPRTATQPRYGPFDGRYVRMDSGSVEFHSLIRIRCEQRTNPDRREALPTKDRTTLAAKTRSPFCKPDAVVNNIRGKVVVNQL</sequence>
<accession>W9QV08</accession>
<protein>
    <submittedName>
        <fullName evidence="1">Uncharacterized protein</fullName>
    </submittedName>
</protein>
<dbReference type="Proteomes" id="UP000030645">
    <property type="component" value="Unassembled WGS sequence"/>
</dbReference>